<reference evidence="1 2" key="1">
    <citation type="journal article" date="2011" name="PLoS Pathog.">
        <title>Dynamic evolution of pathogenicity revealed by sequencing and comparative genomics of 19 Pseudomonas syringae isolates.</title>
        <authorList>
            <person name="Baltrus D.A."/>
            <person name="Nishimura M.T."/>
            <person name="Romanchuk A."/>
            <person name="Chang J.H."/>
            <person name="Mukhtar M.S."/>
            <person name="Cherkis K."/>
            <person name="Roach J."/>
            <person name="Grant S.R."/>
            <person name="Jones C.D."/>
            <person name="Dangl J.L."/>
        </authorList>
    </citation>
    <scope>NUCLEOTIDE SEQUENCE [LARGE SCALE GENOMIC DNA]</scope>
    <source>
        <strain evidence="2">M301072PT</strain>
    </source>
</reference>
<sequence>GFRIELGEIQAALAACDTVREALVLVREDQPGDKRLVA</sequence>
<dbReference type="SUPFAM" id="SSF56801">
    <property type="entry name" value="Acetyl-CoA synthetase-like"/>
    <property type="match status" value="1"/>
</dbReference>
<protein>
    <submittedName>
        <fullName evidence="1">Amino acid adenylation</fullName>
    </submittedName>
</protein>
<feature type="non-terminal residue" evidence="1">
    <location>
        <position position="1"/>
    </location>
</feature>
<evidence type="ECO:0000313" key="2">
    <source>
        <dbReference type="Proteomes" id="UP000004471"/>
    </source>
</evidence>
<dbReference type="Gene3D" id="3.30.300.30">
    <property type="match status" value="1"/>
</dbReference>
<name>F3G022_PSESX</name>
<comment type="caution">
    <text evidence="1">The sequence shown here is derived from an EMBL/GenBank/DDBJ whole genome shotgun (WGS) entry which is preliminary data.</text>
</comment>
<accession>F3G022</accession>
<dbReference type="AlphaFoldDB" id="F3G022"/>
<dbReference type="EMBL" id="AEAH01004081">
    <property type="protein sequence ID" value="EGH35814.1"/>
    <property type="molecule type" value="Genomic_DNA"/>
</dbReference>
<organism evidence="1 2">
    <name type="scientific">Pseudomonas syringae pv. japonica str. M301072</name>
    <dbReference type="NCBI Taxonomy" id="629262"/>
    <lineage>
        <taxon>Bacteria</taxon>
        <taxon>Pseudomonadati</taxon>
        <taxon>Pseudomonadota</taxon>
        <taxon>Gammaproteobacteria</taxon>
        <taxon>Pseudomonadales</taxon>
        <taxon>Pseudomonadaceae</taxon>
        <taxon>Pseudomonas</taxon>
        <taxon>Pseudomonas syringae</taxon>
    </lineage>
</organism>
<proteinExistence type="predicted"/>
<dbReference type="InterPro" id="IPR045851">
    <property type="entry name" value="AMP-bd_C_sf"/>
</dbReference>
<gene>
    <name evidence="1" type="ORF">PSYJA_44956</name>
</gene>
<dbReference type="Proteomes" id="UP000004471">
    <property type="component" value="Unassembled WGS sequence"/>
</dbReference>
<feature type="non-terminal residue" evidence="1">
    <location>
        <position position="38"/>
    </location>
</feature>
<evidence type="ECO:0000313" key="1">
    <source>
        <dbReference type="EMBL" id="EGH35814.1"/>
    </source>
</evidence>